<dbReference type="RefSeq" id="WP_011352123.1">
    <property type="nucleotide sequence ID" value="NC_007510.1"/>
</dbReference>
<dbReference type="Pfam" id="PF01966">
    <property type="entry name" value="HD"/>
    <property type="match status" value="1"/>
</dbReference>
<name>Q39G51_BURL3</name>
<dbReference type="HOGENOM" id="CLU_070871_0_0_4"/>
<dbReference type="PANTHER" id="PTHR35569">
    <property type="entry name" value="CYANAMIDE HYDRATASE DDI2-RELATED"/>
    <property type="match status" value="1"/>
</dbReference>
<evidence type="ECO:0000313" key="3">
    <source>
        <dbReference type="Proteomes" id="UP000002705"/>
    </source>
</evidence>
<dbReference type="EMBL" id="CP000151">
    <property type="protein sequence ID" value="ABB08565.1"/>
    <property type="molecule type" value="Genomic_DNA"/>
</dbReference>
<sequence>MSRVIAGIPIPDGRIAQSAADLVFTSEPDILYRHSMRVFVFASLIGQRRELEFDAELLYVAALFHDIGLTASYHHSTRRFEVDSADAVRTFLTGHGASADDIADAWHAVALHTTFGVNTYMQPLTVLLAAGVETDLLGLHFDEVRRFEREAVLEAFPRGAGFKDLILEAFAEGMSQRQAMAFGSVGADVLERWDPDYRRTNFCGLVLGSNWKE</sequence>
<dbReference type="InterPro" id="IPR003607">
    <property type="entry name" value="HD/PDEase_dom"/>
</dbReference>
<protein>
    <submittedName>
        <fullName evidence="2">Metal-dependent phosphohydrolase</fullName>
    </submittedName>
</protein>
<keyword evidence="3" id="KW-1185">Reference proteome</keyword>
<dbReference type="CDD" id="cd00077">
    <property type="entry name" value="HDc"/>
    <property type="match status" value="1"/>
</dbReference>
<proteinExistence type="predicted"/>
<dbReference type="PANTHER" id="PTHR35569:SF1">
    <property type="entry name" value="CYANAMIDE HYDRATASE DDI2-RELATED"/>
    <property type="match status" value="1"/>
</dbReference>
<gene>
    <name evidence="2" type="ordered locus">Bcep18194_A4971</name>
</gene>
<evidence type="ECO:0000259" key="1">
    <source>
        <dbReference type="Pfam" id="PF01966"/>
    </source>
</evidence>
<dbReference type="InterPro" id="IPR006674">
    <property type="entry name" value="HD_domain"/>
</dbReference>
<dbReference type="GeneID" id="45094853"/>
<dbReference type="Gene3D" id="1.10.3210.10">
    <property type="entry name" value="Hypothetical protein af1432"/>
    <property type="match status" value="1"/>
</dbReference>
<reference evidence="2" key="1">
    <citation type="submission" date="2009-01" db="EMBL/GenBank/DDBJ databases">
        <title>Complete sequence of chromosome 1 of Burkholderia sp. 383.</title>
        <authorList>
            <consortium name="US DOE Joint Genome Institute"/>
            <person name="Copeland A."/>
            <person name="Lucas S."/>
            <person name="Lapidus A."/>
            <person name="Barry K."/>
            <person name="Detter J.C."/>
            <person name="Glavina T."/>
            <person name="Hammon N."/>
            <person name="Israni S."/>
            <person name="Pitluck S."/>
            <person name="Chain P."/>
            <person name="Malfatti S."/>
            <person name="Shin M."/>
            <person name="Vergez L."/>
            <person name="Schmutz J."/>
            <person name="Larimer F."/>
            <person name="Land M."/>
            <person name="Kyrpides N."/>
            <person name="Lykidis A."/>
            <person name="Richardson P."/>
        </authorList>
    </citation>
    <scope>NUCLEOTIDE SEQUENCE</scope>
    <source>
        <strain evidence="2">383</strain>
    </source>
</reference>
<dbReference type="KEGG" id="bur:Bcep18194_A4971"/>
<dbReference type="Proteomes" id="UP000002705">
    <property type="component" value="Chromosome 1"/>
</dbReference>
<dbReference type="SUPFAM" id="SSF109604">
    <property type="entry name" value="HD-domain/PDEase-like"/>
    <property type="match status" value="1"/>
</dbReference>
<accession>Q39G51</accession>
<dbReference type="PATRIC" id="fig|482957.22.peg.1902"/>
<feature type="domain" description="HD" evidence="1">
    <location>
        <begin position="32"/>
        <end position="119"/>
    </location>
</feature>
<evidence type="ECO:0000313" key="2">
    <source>
        <dbReference type="EMBL" id="ABB08565.1"/>
    </source>
</evidence>
<organism evidence="2 3">
    <name type="scientific">Burkholderia lata (strain ATCC 17760 / DSM 23089 / LMG 22485 / NCIMB 9086 / R18194 / 383)</name>
    <dbReference type="NCBI Taxonomy" id="482957"/>
    <lineage>
        <taxon>Bacteria</taxon>
        <taxon>Pseudomonadati</taxon>
        <taxon>Pseudomonadota</taxon>
        <taxon>Betaproteobacteria</taxon>
        <taxon>Burkholderiales</taxon>
        <taxon>Burkholderiaceae</taxon>
        <taxon>Burkholderia</taxon>
        <taxon>Burkholderia cepacia complex</taxon>
    </lineage>
</organism>
<dbReference type="AlphaFoldDB" id="Q39G51"/>